<name>A0A2V3IJX2_9FLOR</name>
<evidence type="ECO:0000313" key="3">
    <source>
        <dbReference type="Proteomes" id="UP000247409"/>
    </source>
</evidence>
<dbReference type="GO" id="GO:0015074">
    <property type="term" value="P:DNA integration"/>
    <property type="evidence" value="ECO:0007669"/>
    <property type="project" value="InterPro"/>
</dbReference>
<evidence type="ECO:0000256" key="1">
    <source>
        <dbReference type="ARBA" id="ARBA00023172"/>
    </source>
</evidence>
<dbReference type="EMBL" id="NBIV01000166">
    <property type="protein sequence ID" value="PXF42348.1"/>
    <property type="molecule type" value="Genomic_DNA"/>
</dbReference>
<accession>A0A2V3IJX2</accession>
<protein>
    <recommendedName>
        <fullName evidence="4">Tyr recombinase domain-containing protein</fullName>
    </recommendedName>
</protein>
<dbReference type="InterPro" id="IPR011010">
    <property type="entry name" value="DNA_brk_join_enz"/>
</dbReference>
<comment type="caution">
    <text evidence="2">The sequence shown here is derived from an EMBL/GenBank/DDBJ whole genome shotgun (WGS) entry which is preliminary data.</text>
</comment>
<reference evidence="2 3" key="1">
    <citation type="journal article" date="2018" name="Mol. Biol. Evol.">
        <title>Analysis of the draft genome of the red seaweed Gracilariopsis chorda provides insights into genome size evolution in Rhodophyta.</title>
        <authorList>
            <person name="Lee J."/>
            <person name="Yang E.C."/>
            <person name="Graf L."/>
            <person name="Yang J.H."/>
            <person name="Qiu H."/>
            <person name="Zel Zion U."/>
            <person name="Chan C.X."/>
            <person name="Stephens T.G."/>
            <person name="Weber A.P.M."/>
            <person name="Boo G.H."/>
            <person name="Boo S.M."/>
            <person name="Kim K.M."/>
            <person name="Shin Y."/>
            <person name="Jung M."/>
            <person name="Lee S.J."/>
            <person name="Yim H.S."/>
            <person name="Lee J.H."/>
            <person name="Bhattacharya D."/>
            <person name="Yoon H.S."/>
        </authorList>
    </citation>
    <scope>NUCLEOTIDE SEQUENCE [LARGE SCALE GENOMIC DNA]</scope>
    <source>
        <strain evidence="2 3">SKKU-2015</strain>
        <tissue evidence="2">Whole body</tissue>
    </source>
</reference>
<evidence type="ECO:0008006" key="4">
    <source>
        <dbReference type="Google" id="ProtNLM"/>
    </source>
</evidence>
<dbReference type="GO" id="GO:0006310">
    <property type="term" value="P:DNA recombination"/>
    <property type="evidence" value="ECO:0007669"/>
    <property type="project" value="UniProtKB-KW"/>
</dbReference>
<sequence>MIHEQDNRPNPNEAVVVNRLPTTRLFLAEAPPRIPFPASSFFSMHPLIARTIKPKTLQSYCKALDNFTATLTTSCPDLHHLDHLIDSYINKTFKEDPRATRKQEMTNHPCALYIVDARTKTGLPMSHRSIKGWEKSHNAQPSTPFTQEILHAFVMKLLLDGRAEAAVCLALSWAGYLRVSEALALRAENVALPGDPRVAAYGYEVAGITILVAKTGPLQFVSIKDRNCITLLKCYMKKLSNIRDTLFTIKYSTYAAQLKKVMSFFNVTHLKLTTHSARIGGALHDFMRGTKAEDIALKGRWNSLTSLRHYLTTGRAWLMKMNITDQQTAKIKQYSLNMVQTTERYRRCV</sequence>
<dbReference type="InterPro" id="IPR013762">
    <property type="entry name" value="Integrase-like_cat_sf"/>
</dbReference>
<dbReference type="PANTHER" id="PTHR34605:SF4">
    <property type="entry name" value="DNA ADENINE METHYLTRANSFERASE"/>
    <property type="match status" value="1"/>
</dbReference>
<dbReference type="OrthoDB" id="5950681at2759"/>
<keyword evidence="1" id="KW-0233">DNA recombination</keyword>
<keyword evidence="3" id="KW-1185">Reference proteome</keyword>
<proteinExistence type="predicted"/>
<dbReference type="Proteomes" id="UP000247409">
    <property type="component" value="Unassembled WGS sequence"/>
</dbReference>
<dbReference type="SUPFAM" id="SSF56349">
    <property type="entry name" value="DNA breaking-rejoining enzymes"/>
    <property type="match status" value="1"/>
</dbReference>
<organism evidence="2 3">
    <name type="scientific">Gracilariopsis chorda</name>
    <dbReference type="NCBI Taxonomy" id="448386"/>
    <lineage>
        <taxon>Eukaryota</taxon>
        <taxon>Rhodophyta</taxon>
        <taxon>Florideophyceae</taxon>
        <taxon>Rhodymeniophycidae</taxon>
        <taxon>Gracilariales</taxon>
        <taxon>Gracilariaceae</taxon>
        <taxon>Gracilariopsis</taxon>
    </lineage>
</organism>
<gene>
    <name evidence="2" type="ORF">BWQ96_07868</name>
</gene>
<dbReference type="Gene3D" id="1.10.443.10">
    <property type="entry name" value="Intergrase catalytic core"/>
    <property type="match status" value="1"/>
</dbReference>
<dbReference type="GO" id="GO:0003677">
    <property type="term" value="F:DNA binding"/>
    <property type="evidence" value="ECO:0007669"/>
    <property type="project" value="InterPro"/>
</dbReference>
<dbReference type="InterPro" id="IPR052925">
    <property type="entry name" value="Phage_Integrase-like_Recomb"/>
</dbReference>
<dbReference type="AlphaFoldDB" id="A0A2V3IJX2"/>
<dbReference type="PANTHER" id="PTHR34605">
    <property type="entry name" value="PHAGE_INTEGRASE DOMAIN-CONTAINING PROTEIN"/>
    <property type="match status" value="1"/>
</dbReference>
<evidence type="ECO:0000313" key="2">
    <source>
        <dbReference type="EMBL" id="PXF42348.1"/>
    </source>
</evidence>